<organism evidence="2">
    <name type="scientific">Methylobacterium bullatum</name>
    <dbReference type="NCBI Taxonomy" id="570505"/>
    <lineage>
        <taxon>Bacteria</taxon>
        <taxon>Pseudomonadati</taxon>
        <taxon>Pseudomonadota</taxon>
        <taxon>Alphaproteobacteria</taxon>
        <taxon>Hyphomicrobiales</taxon>
        <taxon>Methylobacteriaceae</taxon>
        <taxon>Methylobacterium</taxon>
    </lineage>
</organism>
<evidence type="ECO:0000259" key="1">
    <source>
        <dbReference type="PROSITE" id="PS51725"/>
    </source>
</evidence>
<dbReference type="EMBL" id="BPQF01000014">
    <property type="protein sequence ID" value="GJD40524.1"/>
    <property type="molecule type" value="Genomic_DNA"/>
</dbReference>
<dbReference type="AlphaFoldDB" id="A0A679JA98"/>
<proteinExistence type="predicted"/>
<evidence type="ECO:0000313" key="2">
    <source>
        <dbReference type="EMBL" id="CAA2136414.1"/>
    </source>
</evidence>
<gene>
    <name evidence="2" type="primary">isdG</name>
    <name evidence="2" type="ORF">MBLL_00127</name>
    <name evidence="3" type="ORF">OICFNHDK_2995</name>
</gene>
<keyword evidence="4" id="KW-1185">Reference proteome</keyword>
<reference evidence="3" key="1">
    <citation type="journal article" date="2016" name="Front. Microbiol.">
        <title>Genome Sequence of the Piezophilic, Mesophilic Sulfate-Reducing Bacterium Desulfovibrio indicus J2T.</title>
        <authorList>
            <person name="Cao J."/>
            <person name="Maignien L."/>
            <person name="Shao Z."/>
            <person name="Alain K."/>
            <person name="Jebbar M."/>
        </authorList>
    </citation>
    <scope>NUCLEOTIDE SEQUENCE</scope>
    <source>
        <strain evidence="3">DSM 21893</strain>
    </source>
</reference>
<evidence type="ECO:0000313" key="3">
    <source>
        <dbReference type="EMBL" id="GJD40524.1"/>
    </source>
</evidence>
<name>A0A679JA98_9HYPH</name>
<dbReference type="EMBL" id="LR743510">
    <property type="protein sequence ID" value="CAA2136414.1"/>
    <property type="molecule type" value="Genomic_DNA"/>
</dbReference>
<evidence type="ECO:0000313" key="4">
    <source>
        <dbReference type="Proteomes" id="UP001055307"/>
    </source>
</evidence>
<dbReference type="InterPro" id="IPR011008">
    <property type="entry name" value="Dimeric_a/b-barrel"/>
</dbReference>
<dbReference type="Proteomes" id="UP001055307">
    <property type="component" value="Unassembled WGS sequence"/>
</dbReference>
<dbReference type="EC" id="1.14.14.18" evidence="2"/>
<reference evidence="3" key="3">
    <citation type="submission" date="2021-08" db="EMBL/GenBank/DDBJ databases">
        <authorList>
            <person name="Tani A."/>
            <person name="Ola A."/>
            <person name="Ogura Y."/>
            <person name="Katsura K."/>
            <person name="Hayashi T."/>
        </authorList>
    </citation>
    <scope>NUCLEOTIDE SEQUENCE</scope>
    <source>
        <strain evidence="3">DSM 21893</strain>
    </source>
</reference>
<dbReference type="Pfam" id="PF03992">
    <property type="entry name" value="ABM"/>
    <property type="match status" value="1"/>
</dbReference>
<geneLocation type="plasmid" evidence="2">
    <name>1</name>
</geneLocation>
<accession>A0A679JA98</accession>
<reference evidence="2" key="2">
    <citation type="submission" date="2019-12" db="EMBL/GenBank/DDBJ databases">
        <authorList>
            <person name="Cremers G."/>
        </authorList>
    </citation>
    <scope>NUCLEOTIDE SEQUENCE</scope>
    <source>
        <strain evidence="2">Mbul2</strain>
        <plasmid evidence="2">1</plasmid>
    </source>
</reference>
<feature type="domain" description="ABM" evidence="1">
    <location>
        <begin position="2"/>
        <end position="96"/>
    </location>
</feature>
<protein>
    <submittedName>
        <fullName evidence="2">Heme oxygenase (Staphylobilin-producing)</fullName>
        <ecNumber evidence="2">1.14.14.18</ecNumber>
    </submittedName>
</protein>
<dbReference type="Gene3D" id="3.30.70.100">
    <property type="match status" value="1"/>
</dbReference>
<keyword evidence="2" id="KW-0560">Oxidoreductase</keyword>
<sequence>MFIAMNRFKVVPDATTEFEQVWLGRDSQLDEMEGFVEFQLLRGPTYEDHVLYASHTVWASKSAFEAWTQSEQFRKAHSRTPTTKPLYLGHPQFEGFEPIQTLSKTQEVSSAELYSEAMA</sequence>
<dbReference type="PROSITE" id="PS51725">
    <property type="entry name" value="ABM"/>
    <property type="match status" value="1"/>
</dbReference>
<dbReference type="InterPro" id="IPR050404">
    <property type="entry name" value="Heme-degrading_MO"/>
</dbReference>
<dbReference type="PANTHER" id="PTHR34474">
    <property type="entry name" value="SIGNAL TRANSDUCTION PROTEIN TRAP"/>
    <property type="match status" value="1"/>
</dbReference>
<dbReference type="PANTHER" id="PTHR34474:SF2">
    <property type="entry name" value="SIGNAL TRANSDUCTION PROTEIN TRAP"/>
    <property type="match status" value="1"/>
</dbReference>
<dbReference type="SUPFAM" id="SSF54909">
    <property type="entry name" value="Dimeric alpha+beta barrel"/>
    <property type="match status" value="1"/>
</dbReference>
<dbReference type="RefSeq" id="WP_056140078.1">
    <property type="nucleotide sequence ID" value="NZ_BPQF01000014.1"/>
</dbReference>
<dbReference type="GO" id="GO:0004392">
    <property type="term" value="F:heme oxygenase (decyclizing) activity"/>
    <property type="evidence" value="ECO:0007669"/>
    <property type="project" value="UniProtKB-EC"/>
</dbReference>
<dbReference type="InterPro" id="IPR007138">
    <property type="entry name" value="ABM_dom"/>
</dbReference>
<keyword evidence="2" id="KW-0614">Plasmid</keyword>